<dbReference type="NCBIfam" id="TIGR00044">
    <property type="entry name" value="YggS family pyridoxal phosphate-dependent enzyme"/>
    <property type="match status" value="1"/>
</dbReference>
<accession>A0A4R1QCP1</accession>
<evidence type="ECO:0000256" key="1">
    <source>
        <dbReference type="ARBA" id="ARBA00022898"/>
    </source>
</evidence>
<keyword evidence="7" id="KW-1185">Reference proteome</keyword>
<dbReference type="PANTHER" id="PTHR10146:SF14">
    <property type="entry name" value="PYRIDOXAL PHOSPHATE HOMEOSTASIS PROTEIN"/>
    <property type="match status" value="1"/>
</dbReference>
<evidence type="ECO:0000256" key="4">
    <source>
        <dbReference type="RuleBase" id="RU004514"/>
    </source>
</evidence>
<dbReference type="InterPro" id="IPR011078">
    <property type="entry name" value="PyrdxlP_homeostasis"/>
</dbReference>
<comment type="function">
    <text evidence="2">Pyridoxal 5'-phosphate (PLP)-binding protein, which is involved in PLP homeostasis.</text>
</comment>
<comment type="cofactor">
    <cofactor evidence="3">
        <name>pyridoxal 5'-phosphate</name>
        <dbReference type="ChEBI" id="CHEBI:597326"/>
    </cofactor>
</comment>
<dbReference type="RefSeq" id="WP_132074880.1">
    <property type="nucleotide sequence ID" value="NZ_SLUI01000001.1"/>
</dbReference>
<gene>
    <name evidence="6" type="ORF">EV210_101452</name>
</gene>
<dbReference type="InterPro" id="IPR001608">
    <property type="entry name" value="Ala_racemase_N"/>
</dbReference>
<dbReference type="OrthoDB" id="9804072at2"/>
<evidence type="ECO:0000313" key="6">
    <source>
        <dbReference type="EMBL" id="TCL40251.1"/>
    </source>
</evidence>
<feature type="domain" description="Alanine racemase N-terminal" evidence="5">
    <location>
        <begin position="29"/>
        <end position="230"/>
    </location>
</feature>
<sequence>MSIAQHIAQIKQNMEQASLIRQQRNLEIRAVKLVAVTKNHAPEMIQTAIDAGINAVGENRVQEALAKQPVLGRELEWHLIGHLQTNKARQAVPAFDLIHSVDNEKLALEIDRVAAKCGKRQDILLQVNVAGEETKFGIAPDQLPSLVNFVIGLEHVQLCGLMTIAPFYENTESVRPVFREMNNLFLQLREARLPNTSIQWLSMGMTHDFQIAIEEGANLVRIGTGIFGSRQ</sequence>
<comment type="similarity">
    <text evidence="2 4">Belongs to the pyridoxal phosphate-binding protein YggS/PROSC family.</text>
</comment>
<dbReference type="PANTHER" id="PTHR10146">
    <property type="entry name" value="PROLINE SYNTHETASE CO-TRANSCRIBED BACTERIAL HOMOLOG PROTEIN"/>
    <property type="match status" value="1"/>
</dbReference>
<dbReference type="EMBL" id="SLUI01000001">
    <property type="protein sequence ID" value="TCL40251.1"/>
    <property type="molecule type" value="Genomic_DNA"/>
</dbReference>
<dbReference type="PIRSF" id="PIRSF004848">
    <property type="entry name" value="YBL036c_PLPDEIII"/>
    <property type="match status" value="1"/>
</dbReference>
<evidence type="ECO:0000259" key="5">
    <source>
        <dbReference type="Pfam" id="PF01168"/>
    </source>
</evidence>
<dbReference type="Pfam" id="PF01168">
    <property type="entry name" value="Ala_racemase_N"/>
    <property type="match status" value="1"/>
</dbReference>
<dbReference type="GO" id="GO:0030170">
    <property type="term" value="F:pyridoxal phosphate binding"/>
    <property type="evidence" value="ECO:0007669"/>
    <property type="project" value="UniProtKB-UniRule"/>
</dbReference>
<dbReference type="HAMAP" id="MF_02087">
    <property type="entry name" value="PLP_homeostasis"/>
    <property type="match status" value="1"/>
</dbReference>
<reference evidence="6 7" key="1">
    <citation type="submission" date="2019-03" db="EMBL/GenBank/DDBJ databases">
        <title>Genomic Encyclopedia of Type Strains, Phase IV (KMG-IV): sequencing the most valuable type-strain genomes for metagenomic binning, comparative biology and taxonomic classification.</title>
        <authorList>
            <person name="Goeker M."/>
        </authorList>
    </citation>
    <scope>NUCLEOTIDE SEQUENCE [LARGE SCALE GENOMIC DNA]</scope>
    <source>
        <strain evidence="6 7">DSM 15969</strain>
    </source>
</reference>
<evidence type="ECO:0000256" key="2">
    <source>
        <dbReference type="HAMAP-Rule" id="MF_02087"/>
    </source>
</evidence>
<organism evidence="6 7">
    <name type="scientific">Anaerospora hongkongensis</name>
    <dbReference type="NCBI Taxonomy" id="244830"/>
    <lineage>
        <taxon>Bacteria</taxon>
        <taxon>Bacillati</taxon>
        <taxon>Bacillota</taxon>
        <taxon>Negativicutes</taxon>
        <taxon>Selenomonadales</taxon>
        <taxon>Sporomusaceae</taxon>
        <taxon>Anaerospora</taxon>
    </lineage>
</organism>
<evidence type="ECO:0000256" key="3">
    <source>
        <dbReference type="PIRSR" id="PIRSR004848-1"/>
    </source>
</evidence>
<feature type="modified residue" description="N6-(pyridoxal phosphate)lysine" evidence="2 3">
    <location>
        <position position="38"/>
    </location>
</feature>
<name>A0A4R1QCP1_9FIRM</name>
<dbReference type="Gene3D" id="3.20.20.10">
    <property type="entry name" value="Alanine racemase"/>
    <property type="match status" value="1"/>
</dbReference>
<dbReference type="InterPro" id="IPR029066">
    <property type="entry name" value="PLP-binding_barrel"/>
</dbReference>
<proteinExistence type="inferred from homology"/>
<dbReference type="SUPFAM" id="SSF51419">
    <property type="entry name" value="PLP-binding barrel"/>
    <property type="match status" value="1"/>
</dbReference>
<comment type="caution">
    <text evidence="6">The sequence shown here is derived from an EMBL/GenBank/DDBJ whole genome shotgun (WGS) entry which is preliminary data.</text>
</comment>
<keyword evidence="1 2" id="KW-0663">Pyridoxal phosphate</keyword>
<dbReference type="AlphaFoldDB" id="A0A4R1QCP1"/>
<evidence type="ECO:0000313" key="7">
    <source>
        <dbReference type="Proteomes" id="UP000295063"/>
    </source>
</evidence>
<dbReference type="Proteomes" id="UP000295063">
    <property type="component" value="Unassembled WGS sequence"/>
</dbReference>
<dbReference type="CDD" id="cd00635">
    <property type="entry name" value="PLPDE_III_YBL036c_like"/>
    <property type="match status" value="1"/>
</dbReference>
<dbReference type="FunFam" id="3.20.20.10:FF:000018">
    <property type="entry name" value="Pyridoxal phosphate homeostasis protein"/>
    <property type="match status" value="1"/>
</dbReference>
<protein>
    <recommendedName>
        <fullName evidence="2">Pyridoxal phosphate homeostasis protein</fullName>
        <shortName evidence="2">PLP homeostasis protein</shortName>
    </recommendedName>
</protein>